<accession>A0A6N7QRX9</accession>
<gene>
    <name evidence="2" type="ORF">GH984_05510</name>
</gene>
<organism evidence="2 3">
    <name type="scientific">Spiribacter salilacus</name>
    <dbReference type="NCBI Taxonomy" id="2664894"/>
    <lineage>
        <taxon>Bacteria</taxon>
        <taxon>Pseudomonadati</taxon>
        <taxon>Pseudomonadota</taxon>
        <taxon>Gammaproteobacteria</taxon>
        <taxon>Chromatiales</taxon>
        <taxon>Ectothiorhodospiraceae</taxon>
        <taxon>Spiribacter</taxon>
    </lineage>
</organism>
<dbReference type="InterPro" id="IPR018759">
    <property type="entry name" value="BBP2_2"/>
</dbReference>
<feature type="chain" id="PRO_5026964701" evidence="1">
    <location>
        <begin position="29"/>
        <end position="413"/>
    </location>
</feature>
<proteinExistence type="predicted"/>
<keyword evidence="3" id="KW-1185">Reference proteome</keyword>
<keyword evidence="1" id="KW-0732">Signal</keyword>
<sequence length="413" mass="46543">MNHIGSQTIPPKALLGAALLGIAINASAVEPMPINKGGAIQFIPTIDLSQGYDDNIDEAPTGEEESSNVTKVVPTFLLAAQERQNRYQFRYTPELQLYSHESDDNRVNHNAALTSRMSFNTRNALNTGLRFARNQEAITATNRRFDETDGDINNRLTVDGTYQFGADKARGQIEVNAKFLANRYANNKVGGSNNQSREYNNPTLDLTYFWRVAPKTRVLLEGRYSSYDYQWSESQLDSNTMSSFVGVTWDATAKTQGSVRVGREEKSFDSSSKTDTDLTAWDAEISWEPMARSRIQLSTSNRFEEGSEESPGVAFEETIEQTTYSIRWQHDWDERVQTNVGMSVRDKDYLGGSNDGRNDQTETVSLGITYSVRRWLDLGFEAQFKNNDSDNPGSSFDASYDRNNYFFTITMSL</sequence>
<name>A0A6N7QRX9_9GAMM</name>
<dbReference type="Proteomes" id="UP000433788">
    <property type="component" value="Unassembled WGS sequence"/>
</dbReference>
<evidence type="ECO:0000313" key="2">
    <source>
        <dbReference type="EMBL" id="MRH78159.1"/>
    </source>
</evidence>
<protein>
    <submittedName>
        <fullName evidence="2">Outer membrane beta-barrel protein</fullName>
    </submittedName>
</protein>
<comment type="caution">
    <text evidence="2">The sequence shown here is derived from an EMBL/GenBank/DDBJ whole genome shotgun (WGS) entry which is preliminary data.</text>
</comment>
<evidence type="ECO:0000256" key="1">
    <source>
        <dbReference type="SAM" id="SignalP"/>
    </source>
</evidence>
<dbReference type="AlphaFoldDB" id="A0A6N7QRX9"/>
<feature type="signal peptide" evidence="1">
    <location>
        <begin position="1"/>
        <end position="28"/>
    </location>
</feature>
<dbReference type="Pfam" id="PF10082">
    <property type="entry name" value="BBP2_2"/>
    <property type="match status" value="1"/>
</dbReference>
<dbReference type="RefSeq" id="WP_153719191.1">
    <property type="nucleotide sequence ID" value="NZ_WJPP01000002.1"/>
</dbReference>
<reference evidence="2 3" key="1">
    <citation type="submission" date="2019-11" db="EMBL/GenBank/DDBJ databases">
        <authorList>
            <person name="Zhang X.Y."/>
        </authorList>
    </citation>
    <scope>NUCLEOTIDE SEQUENCE [LARGE SCALE GENOMIC DNA]</scope>
    <source>
        <strain evidence="2 3">C176</strain>
    </source>
</reference>
<dbReference type="EMBL" id="WJPP01000002">
    <property type="protein sequence ID" value="MRH78159.1"/>
    <property type="molecule type" value="Genomic_DNA"/>
</dbReference>
<evidence type="ECO:0000313" key="3">
    <source>
        <dbReference type="Proteomes" id="UP000433788"/>
    </source>
</evidence>